<dbReference type="AlphaFoldDB" id="A0A2U8DGR9"/>
<dbReference type="Proteomes" id="UP000244884">
    <property type="component" value="Chromosome"/>
</dbReference>
<dbReference type="PANTHER" id="PTHR30489:SF0">
    <property type="entry name" value="LIPOPROTEIN-RELEASING SYSTEM TRANSMEMBRANE PROTEIN LOLE"/>
    <property type="match status" value="1"/>
</dbReference>
<reference evidence="9 10" key="1">
    <citation type="submission" date="2018-04" db="EMBL/GenBank/DDBJ databases">
        <title>Genome sequence of Buchnera aphidicola from Melaphis sacchari.</title>
        <authorList>
            <person name="Geib S.M."/>
            <person name="Palmer N.A."/>
            <person name="Sattler S.E."/>
            <person name="Sarath G."/>
        </authorList>
    </citation>
    <scope>NUCLEOTIDE SEQUENCE [LARGE SCALE GENOMIC DNA]</scope>
    <source>
        <strain evidence="9 10">LSU</strain>
    </source>
</reference>
<dbReference type="InterPro" id="IPR051447">
    <property type="entry name" value="Lipoprotein-release_system"/>
</dbReference>
<sequence>MNFLPFFIAKRLCIQNSNNRMTLLISFLSKAGISISIFALIISFSALNGFQKLINKNVLSSIPHGIIVSANNSPLNWKYIEKKLNTLPDIIYSEPYLLMNGILLKNNQIKLIHIKSFKHSKYLKKYFYFTKKLYNFDFYNKNEIIISSEISNNLSIHEGDLVDLIILEKISDIQKYSMQKFSFKIKAIFQSNGISNSDMILIPWIFFQKTFHFSNEVKAIEIYMSNPLKAEKIIFNAAKKIKVPLFLYTWIGSYKNIYHNIKKIKSIIYITLILLIIISCFSIISISLISIAKKTKEIAILRSIGADKFLIQRIFLFYGIRSIIIGNIIGLLAGIILIMNFNKVVSFLEKHFKNNLLLNNIYFKNFFLLEINILDIIIIFISTLIIGIVMNYYPAYYASRIEPSKILKQY</sequence>
<comment type="similarity">
    <text evidence="2">Belongs to the ABC-4 integral membrane protein family. LolC/E subfamily.</text>
</comment>
<evidence type="ECO:0000259" key="8">
    <source>
        <dbReference type="Pfam" id="PF02687"/>
    </source>
</evidence>
<feature type="transmembrane region" description="Helical" evidence="7">
    <location>
        <begin position="361"/>
        <end position="390"/>
    </location>
</feature>
<feature type="transmembrane region" description="Helical" evidence="7">
    <location>
        <begin position="21"/>
        <end position="47"/>
    </location>
</feature>
<evidence type="ECO:0000256" key="7">
    <source>
        <dbReference type="SAM" id="Phobius"/>
    </source>
</evidence>
<dbReference type="OrthoDB" id="9808461at2"/>
<proteinExistence type="inferred from homology"/>
<evidence type="ECO:0000256" key="1">
    <source>
        <dbReference type="ARBA" id="ARBA00004651"/>
    </source>
</evidence>
<comment type="subcellular location">
    <subcellularLocation>
        <location evidence="1">Cell membrane</location>
        <topology evidence="1">Multi-pass membrane protein</topology>
    </subcellularLocation>
</comment>
<dbReference type="EMBL" id="CP029161">
    <property type="protein sequence ID" value="AWH90492.1"/>
    <property type="molecule type" value="Genomic_DNA"/>
</dbReference>
<keyword evidence="5 7" id="KW-1133">Transmembrane helix</keyword>
<dbReference type="Pfam" id="PF02687">
    <property type="entry name" value="FtsX"/>
    <property type="match status" value="1"/>
</dbReference>
<gene>
    <name evidence="9" type="ORF">DD681_01550</name>
</gene>
<name>A0A2U8DGR9_9GAMM</name>
<feature type="transmembrane region" description="Helical" evidence="7">
    <location>
        <begin position="267"/>
        <end position="292"/>
    </location>
</feature>
<evidence type="ECO:0000256" key="6">
    <source>
        <dbReference type="ARBA" id="ARBA00023136"/>
    </source>
</evidence>
<dbReference type="RefSeq" id="WP_158341265.1">
    <property type="nucleotide sequence ID" value="NZ_CP029161.1"/>
</dbReference>
<dbReference type="PANTHER" id="PTHR30489">
    <property type="entry name" value="LIPOPROTEIN-RELEASING SYSTEM TRANSMEMBRANE PROTEIN LOLE"/>
    <property type="match status" value="1"/>
</dbReference>
<feature type="transmembrane region" description="Helical" evidence="7">
    <location>
        <begin position="313"/>
        <end position="341"/>
    </location>
</feature>
<keyword evidence="4 7" id="KW-0812">Transmembrane</keyword>
<organism evidence="9 10">
    <name type="scientific">Buchnera aphidicola</name>
    <name type="common">Melanaphis sacchari</name>
    <dbReference type="NCBI Taxonomy" id="2173854"/>
    <lineage>
        <taxon>Bacteria</taxon>
        <taxon>Pseudomonadati</taxon>
        <taxon>Pseudomonadota</taxon>
        <taxon>Gammaproteobacteria</taxon>
        <taxon>Enterobacterales</taxon>
        <taxon>Erwiniaceae</taxon>
        <taxon>Buchnera</taxon>
    </lineage>
</organism>
<dbReference type="GO" id="GO:0044874">
    <property type="term" value="P:lipoprotein localization to outer membrane"/>
    <property type="evidence" value="ECO:0007669"/>
    <property type="project" value="TreeGrafter"/>
</dbReference>
<evidence type="ECO:0000256" key="3">
    <source>
        <dbReference type="ARBA" id="ARBA00022475"/>
    </source>
</evidence>
<dbReference type="InterPro" id="IPR003838">
    <property type="entry name" value="ABC3_permease_C"/>
</dbReference>
<evidence type="ECO:0000256" key="4">
    <source>
        <dbReference type="ARBA" id="ARBA00022692"/>
    </source>
</evidence>
<evidence type="ECO:0000313" key="9">
    <source>
        <dbReference type="EMBL" id="AWH90492.1"/>
    </source>
</evidence>
<evidence type="ECO:0000256" key="2">
    <source>
        <dbReference type="ARBA" id="ARBA00005236"/>
    </source>
</evidence>
<protein>
    <submittedName>
        <fullName evidence="9">ABC transporter permease</fullName>
    </submittedName>
</protein>
<keyword evidence="3" id="KW-1003">Cell membrane</keyword>
<evidence type="ECO:0000313" key="10">
    <source>
        <dbReference type="Proteomes" id="UP000244884"/>
    </source>
</evidence>
<keyword evidence="6 7" id="KW-0472">Membrane</keyword>
<dbReference type="GO" id="GO:0098797">
    <property type="term" value="C:plasma membrane protein complex"/>
    <property type="evidence" value="ECO:0007669"/>
    <property type="project" value="TreeGrafter"/>
</dbReference>
<feature type="domain" description="ABC3 transporter permease C-terminal" evidence="8">
    <location>
        <begin position="270"/>
        <end position="403"/>
    </location>
</feature>
<accession>A0A2U8DGR9</accession>
<evidence type="ECO:0000256" key="5">
    <source>
        <dbReference type="ARBA" id="ARBA00022989"/>
    </source>
</evidence>